<dbReference type="Proteomes" id="UP000266673">
    <property type="component" value="Unassembled WGS sequence"/>
</dbReference>
<dbReference type="Pfam" id="PF00512">
    <property type="entry name" value="HisKA"/>
    <property type="match status" value="2"/>
</dbReference>
<evidence type="ECO:0000313" key="5">
    <source>
        <dbReference type="EMBL" id="RIB17953.1"/>
    </source>
</evidence>
<dbReference type="OrthoDB" id="5378913at2759"/>
<dbReference type="InterPro" id="IPR001789">
    <property type="entry name" value="Sig_transdc_resp-reg_receiver"/>
</dbReference>
<dbReference type="Gene3D" id="3.40.50.2300">
    <property type="match status" value="2"/>
</dbReference>
<dbReference type="EMBL" id="QKWP01000572">
    <property type="protein sequence ID" value="RIB17953.1"/>
    <property type="molecule type" value="Genomic_DNA"/>
</dbReference>
<dbReference type="InterPro" id="IPR036890">
    <property type="entry name" value="HATPase_C_sf"/>
</dbReference>
<comment type="caution">
    <text evidence="5">The sequence shown here is derived from an EMBL/GenBank/DDBJ whole genome shotgun (WGS) entry which is preliminary data.</text>
</comment>
<feature type="domain" description="Response regulatory" evidence="4">
    <location>
        <begin position="1318"/>
        <end position="1439"/>
    </location>
</feature>
<dbReference type="PROSITE" id="PS50109">
    <property type="entry name" value="HIS_KIN"/>
    <property type="match status" value="2"/>
</dbReference>
<evidence type="ECO:0008006" key="7">
    <source>
        <dbReference type="Google" id="ProtNLM"/>
    </source>
</evidence>
<dbReference type="InterPro" id="IPR004358">
    <property type="entry name" value="Sig_transdc_His_kin-like_C"/>
</dbReference>
<name>A0A397VD57_9GLOM</name>
<dbReference type="SMART" id="SM00388">
    <property type="entry name" value="HisKA"/>
    <property type="match status" value="2"/>
</dbReference>
<gene>
    <name evidence="5" type="ORF">C2G38_2185983</name>
</gene>
<protein>
    <recommendedName>
        <fullName evidence="7">Histidine kinase-like ATPase</fullName>
    </recommendedName>
</protein>
<feature type="domain" description="Histidine kinase" evidence="3">
    <location>
        <begin position="326"/>
        <end position="528"/>
    </location>
</feature>
<dbReference type="Pfam" id="PF02518">
    <property type="entry name" value="HATPase_c"/>
    <property type="match status" value="2"/>
</dbReference>
<feature type="domain" description="Response regulatory" evidence="4">
    <location>
        <begin position="578"/>
        <end position="709"/>
    </location>
</feature>
<evidence type="ECO:0000256" key="1">
    <source>
        <dbReference type="ARBA" id="ARBA00022553"/>
    </source>
</evidence>
<dbReference type="PRINTS" id="PR00344">
    <property type="entry name" value="BCTRLSENSOR"/>
</dbReference>
<dbReference type="InterPro" id="IPR005467">
    <property type="entry name" value="His_kinase_dom"/>
</dbReference>
<evidence type="ECO:0000259" key="4">
    <source>
        <dbReference type="PROSITE" id="PS50110"/>
    </source>
</evidence>
<dbReference type="SUPFAM" id="SSF52172">
    <property type="entry name" value="CheY-like"/>
    <property type="match status" value="2"/>
</dbReference>
<evidence type="ECO:0000256" key="2">
    <source>
        <dbReference type="PROSITE-ProRule" id="PRU00169"/>
    </source>
</evidence>
<dbReference type="SUPFAM" id="SSF55874">
    <property type="entry name" value="ATPase domain of HSP90 chaperone/DNA topoisomerase II/histidine kinase"/>
    <property type="match status" value="2"/>
</dbReference>
<dbReference type="SUPFAM" id="SSF47384">
    <property type="entry name" value="Homodimeric domain of signal transducing histidine kinase"/>
    <property type="match status" value="2"/>
</dbReference>
<dbReference type="PANTHER" id="PTHR43547:SF2">
    <property type="entry name" value="HYBRID SIGNAL TRANSDUCTION HISTIDINE KINASE C"/>
    <property type="match status" value="1"/>
</dbReference>
<dbReference type="InterPro" id="IPR036097">
    <property type="entry name" value="HisK_dim/P_sf"/>
</dbReference>
<accession>A0A397VD57</accession>
<dbReference type="InterPro" id="IPR011006">
    <property type="entry name" value="CheY-like_superfamily"/>
</dbReference>
<evidence type="ECO:0000313" key="6">
    <source>
        <dbReference type="Proteomes" id="UP000266673"/>
    </source>
</evidence>
<dbReference type="CDD" id="cd00082">
    <property type="entry name" value="HisKA"/>
    <property type="match status" value="2"/>
</dbReference>
<dbReference type="GO" id="GO:0000155">
    <property type="term" value="F:phosphorelay sensor kinase activity"/>
    <property type="evidence" value="ECO:0007669"/>
    <property type="project" value="InterPro"/>
</dbReference>
<dbReference type="Pfam" id="PF00072">
    <property type="entry name" value="Response_reg"/>
    <property type="match status" value="2"/>
</dbReference>
<organism evidence="5 6">
    <name type="scientific">Gigaspora rosea</name>
    <dbReference type="NCBI Taxonomy" id="44941"/>
    <lineage>
        <taxon>Eukaryota</taxon>
        <taxon>Fungi</taxon>
        <taxon>Fungi incertae sedis</taxon>
        <taxon>Mucoromycota</taxon>
        <taxon>Glomeromycotina</taxon>
        <taxon>Glomeromycetes</taxon>
        <taxon>Diversisporales</taxon>
        <taxon>Gigasporaceae</taxon>
        <taxon>Gigaspora</taxon>
    </lineage>
</organism>
<dbReference type="SMART" id="SM00448">
    <property type="entry name" value="REC"/>
    <property type="match status" value="2"/>
</dbReference>
<keyword evidence="1 2" id="KW-0597">Phosphoprotein</keyword>
<proteinExistence type="predicted"/>
<dbReference type="Gene3D" id="3.30.450.20">
    <property type="entry name" value="PAS domain"/>
    <property type="match status" value="1"/>
</dbReference>
<comment type="caution">
    <text evidence="2">Lacks conserved residue(s) required for the propagation of feature annotation.</text>
</comment>
<dbReference type="PROSITE" id="PS50110">
    <property type="entry name" value="RESPONSE_REGULATORY"/>
    <property type="match status" value="2"/>
</dbReference>
<dbReference type="InterPro" id="IPR003661">
    <property type="entry name" value="HisK_dim/P_dom"/>
</dbReference>
<evidence type="ECO:0000259" key="3">
    <source>
        <dbReference type="PROSITE" id="PS50109"/>
    </source>
</evidence>
<dbReference type="STRING" id="44941.A0A397VD57"/>
<dbReference type="SMART" id="SM00387">
    <property type="entry name" value="HATPase_c"/>
    <property type="match status" value="2"/>
</dbReference>
<feature type="domain" description="Histidine kinase" evidence="3">
    <location>
        <begin position="878"/>
        <end position="1093"/>
    </location>
</feature>
<reference evidence="5 6" key="1">
    <citation type="submission" date="2018-06" db="EMBL/GenBank/DDBJ databases">
        <title>Comparative genomics reveals the genomic features of Rhizophagus irregularis, R. cerebriforme, R. diaphanum and Gigaspora rosea, and their symbiotic lifestyle signature.</title>
        <authorList>
            <person name="Morin E."/>
            <person name="San Clemente H."/>
            <person name="Chen E.C.H."/>
            <person name="De La Providencia I."/>
            <person name="Hainaut M."/>
            <person name="Kuo A."/>
            <person name="Kohler A."/>
            <person name="Murat C."/>
            <person name="Tang N."/>
            <person name="Roy S."/>
            <person name="Loubradou J."/>
            <person name="Henrissat B."/>
            <person name="Grigoriev I.V."/>
            <person name="Corradi N."/>
            <person name="Roux C."/>
            <person name="Martin F.M."/>
        </authorList>
    </citation>
    <scope>NUCLEOTIDE SEQUENCE [LARGE SCALE GENOMIC DNA]</scope>
    <source>
        <strain evidence="5 6">DAOM 194757</strain>
    </source>
</reference>
<keyword evidence="6" id="KW-1185">Reference proteome</keyword>
<dbReference type="InterPro" id="IPR003594">
    <property type="entry name" value="HATPase_dom"/>
</dbReference>
<sequence length="1440" mass="163680">MSLHLTYHGDNTENEMSTIIYNYNWATTSLGPMDSWEPMIKSALDLCLQSAYPICLFLGPDLIMIYNKDKIGKSVYEVYMPDNVHSHIKTVIATRKGIFQETDYIESPLSGYKAEVYIDIAISPIFKSDGSVCGVFTLTREVTQKVLSARRFKTLSEFGRWTSEIKSFDSACNIITKVLRDNNADIPYALIYFIEHKLNAGSESLIARLISTTFDEDSKKERHFPDYFPETREIIDLSKEADKNHETYIELKREKTYSFLKCESWPIHLLIKKGLHVKVILKDDSQAVLLLPKIPLGDEQTLSAVLICGINQMCELDEQYMEFLQGISHELKTPLTLMHSPLEDVISVRPREAPIMSHLQTIRRNSRRLLKLINVLLQFSNIEANQLEANYIETDITEFTRELVSDFKNMAKRFSLDFITDIPHSSEFNHSIGDKIYLDHDMYETIVFNLCSNALKHTWNGSIIIRLYLDYKDKKKDDSSRNIGYCHEGIGIGLALVKQLITHHGGDITVTSAVNKGTTFKCWFPIGCEHLPTNQIRFNNVEKPINNDQELCINRQLYLEECSQWAKNNMLEAQFDRDQLSVDDDWSVGKVSTKEISSSSSTDNLTAIKKHQILLVDDNNDMRDAIKILKKSDKLSDLILSDVMLPNMNGYELLDALRSNTKTRLIPVILLSAKADEDSKIKGLDKGAVDYLIKPFSAQELIIRIRANIELSLLRRKIILQQSKQEEINQLLLSISTELFSSSNIKETLHYIAEEIFYKLPCERIIIISNEQDEFKNNKILALFEDSATPFVEISDTDRNESQIFTNSQESLNNNSGISISLDVHCDDIRKNVSILSAKILLNNAIIYRSLLEQNNALEIQIKAAEIANNTKGLNITELRTPLGAIVGILSSFEGTNLTVEQRDMINIMARASDVALSIINNILDVAKLEAQKITLVNRTFDLLELFDDTIEMFGEKAGSKKIELIINCDVDKLPKYVKSDPERIKFTEQGEIILSISMLSCEIIDENNVNLTNSQIIKKGVLLIELCDTAWILNIYNMLGKAFHKVITKRQDGAGLGLSICKSLIEINGGKINAESQLGKGSKFWFTWNIELLLSSMTAISMQFNEQLIYILPHAIRQKRILIIHPVETIRNIILNYLKRVEKVDAFDTFDKAIRAAKAYEKSHDKPAYDIVFIGLNENDEEVVKAALELRGLEMNNNNLVIILIVFPGNEGNELAKRLFGKVGGSTYIIYTPITWKKLVNQFMHMGKNDATYENNMGMHIDENNMGMHIDENIQKRVRDYGFHNIGNKSQDICEYIIGRDFKRKRISGKDFNGKKCILCVDSDSISLENTLQQISKLGYSTASTTTGQEAVRLIDSEFKLLNTISSNSDMEQPIISGFDVLRAIRAMRPPISNIPIIILTNLLTDEIQNKFNELGINAFLGKPLKIKELEKVLAKLDW</sequence>
<dbReference type="Gene3D" id="3.30.565.10">
    <property type="entry name" value="Histidine kinase-like ATPase, C-terminal domain"/>
    <property type="match status" value="3"/>
</dbReference>
<dbReference type="Gene3D" id="1.10.287.130">
    <property type="match status" value="2"/>
</dbReference>
<dbReference type="PANTHER" id="PTHR43547">
    <property type="entry name" value="TWO-COMPONENT HISTIDINE KINASE"/>
    <property type="match status" value="1"/>
</dbReference>
<feature type="modified residue" description="4-aspartylphosphate" evidence="2">
    <location>
        <position position="642"/>
    </location>
</feature>